<evidence type="ECO:0000256" key="4">
    <source>
        <dbReference type="ARBA" id="ARBA00022989"/>
    </source>
</evidence>
<evidence type="ECO:0000256" key="1">
    <source>
        <dbReference type="ARBA" id="ARBA00004141"/>
    </source>
</evidence>
<accession>A0A835YTE5</accession>
<name>A0A835YTE5_9STRA</name>
<evidence type="ECO:0000313" key="7">
    <source>
        <dbReference type="Proteomes" id="UP000664859"/>
    </source>
</evidence>
<sequence length="797" mass="85866">MSSLGDLACQLYIAHKEWKASEGRRWSVIASTPTYSTFEGDNEAIAEAARHQEGGRWWHAVDLKRTLTFTALNGIMFVPSAHYWYQILASAVDGMDHTASAFLKTALDQFVFTPVFMAMFFCAMMIVEGQSANIGKKLSHDYLPTLVRNWGVWIPAQLINFRTMGRESLHMLTDTLPSDEAQLFSGTMRLIPLPYEVVWVNAVGLFWNAVMSAQVFKAPEDAPAAPTSTSSAPTTPIKLFPYPDYQAEGGPEYLPETPSITPVPSFMEQGPLMRAAAGAEAYNPHNPINDLFDPVAIAGIDLGNGLALIAPEGVSAASNIGDAIRGLTLIVDSPNSGQAFLAYGMLKHKYGLAKNIDYKVVQPVGNSVNRHNLLVNPTAPCQTNMGCPTTTALCDCVPADQRMTVIGGYQAVAAAQQGLTVLGGFEDATYPYQGSSITSTRRWLDANGDTATGVVRALGRAASIVEETYAVQSDKKTGYLQDLNLQHQPVYNTVALRQEFDGFETYQDVSKITGPTGAGGPYQYNPHNPINELFDPVAIAGMDLGNSLALIAPERISNANNIGDAIRGLTLIVDSPNSGQAFLAYGILKHKYGLVKDVDYKVVREGGAAAPEGNALREIVAALRALLGEDWKADLVAAKDDVHELVEPVARRVAAEGGKGVPRMTMIGGYQAIAAAQQGLTVVGGFEDATYPYQGGSITTTRRWLDANGDTATGVVRALGRAASIVEETYAVQSDKKTGYLQDLNLRHQPVYNTVALRQEFNGFETYQDVSKITGPTGGGIDESYWAKARANGAFQP</sequence>
<organism evidence="6 7">
    <name type="scientific">Tribonema minus</name>
    <dbReference type="NCBI Taxonomy" id="303371"/>
    <lineage>
        <taxon>Eukaryota</taxon>
        <taxon>Sar</taxon>
        <taxon>Stramenopiles</taxon>
        <taxon>Ochrophyta</taxon>
        <taxon>PX clade</taxon>
        <taxon>Xanthophyceae</taxon>
        <taxon>Tribonematales</taxon>
        <taxon>Tribonemataceae</taxon>
        <taxon>Tribonema</taxon>
    </lineage>
</organism>
<dbReference type="GO" id="GO:0016020">
    <property type="term" value="C:membrane"/>
    <property type="evidence" value="ECO:0007669"/>
    <property type="project" value="UniProtKB-SubCell"/>
</dbReference>
<dbReference type="PANTHER" id="PTHR11266">
    <property type="entry name" value="PEROXISOMAL MEMBRANE PROTEIN 2, PXMP2 MPV17"/>
    <property type="match status" value="1"/>
</dbReference>
<protein>
    <submittedName>
        <fullName evidence="6">Uncharacterized protein</fullName>
    </submittedName>
</protein>
<keyword evidence="4" id="KW-1133">Transmembrane helix</keyword>
<keyword evidence="3" id="KW-0812">Transmembrane</keyword>
<dbReference type="AlphaFoldDB" id="A0A835YTE5"/>
<dbReference type="Pfam" id="PF04117">
    <property type="entry name" value="Mpv17_PMP22"/>
    <property type="match status" value="1"/>
</dbReference>
<dbReference type="OrthoDB" id="430207at2759"/>
<evidence type="ECO:0000256" key="2">
    <source>
        <dbReference type="ARBA" id="ARBA00006824"/>
    </source>
</evidence>
<evidence type="ECO:0000313" key="6">
    <source>
        <dbReference type="EMBL" id="KAG5176223.1"/>
    </source>
</evidence>
<dbReference type="InterPro" id="IPR007248">
    <property type="entry name" value="Mpv17_PMP22"/>
</dbReference>
<dbReference type="GO" id="GO:0005737">
    <property type="term" value="C:cytoplasm"/>
    <property type="evidence" value="ECO:0007669"/>
    <property type="project" value="TreeGrafter"/>
</dbReference>
<keyword evidence="7" id="KW-1185">Reference proteome</keyword>
<reference evidence="6" key="1">
    <citation type="submission" date="2021-02" db="EMBL/GenBank/DDBJ databases">
        <title>First Annotated Genome of the Yellow-green Alga Tribonema minus.</title>
        <authorList>
            <person name="Mahan K.M."/>
        </authorList>
    </citation>
    <scope>NUCLEOTIDE SEQUENCE</scope>
    <source>
        <strain evidence="6">UTEX B ZZ1240</strain>
    </source>
</reference>
<gene>
    <name evidence="6" type="ORF">JKP88DRAFT_282915</name>
</gene>
<comment type="similarity">
    <text evidence="2">Belongs to the peroxisomal membrane protein PXMP2/4 family.</text>
</comment>
<keyword evidence="5" id="KW-0472">Membrane</keyword>
<evidence type="ECO:0000256" key="5">
    <source>
        <dbReference type="ARBA" id="ARBA00023136"/>
    </source>
</evidence>
<dbReference type="Proteomes" id="UP000664859">
    <property type="component" value="Unassembled WGS sequence"/>
</dbReference>
<comment type="caution">
    <text evidence="6">The sequence shown here is derived from an EMBL/GenBank/DDBJ whole genome shotgun (WGS) entry which is preliminary data.</text>
</comment>
<proteinExistence type="inferred from homology"/>
<evidence type="ECO:0000256" key="3">
    <source>
        <dbReference type="ARBA" id="ARBA00022692"/>
    </source>
</evidence>
<dbReference type="EMBL" id="JAFCMP010000539">
    <property type="protein sequence ID" value="KAG5176223.1"/>
    <property type="molecule type" value="Genomic_DNA"/>
</dbReference>
<dbReference type="PANTHER" id="PTHR11266:SF80">
    <property type="entry name" value="PEROXISOMAL MEMBRANE PROTEIN 2"/>
    <property type="match status" value="1"/>
</dbReference>
<comment type="subcellular location">
    <subcellularLocation>
        <location evidence="1">Membrane</location>
        <topology evidence="1">Multi-pass membrane protein</topology>
    </subcellularLocation>
</comment>